<reference evidence="14" key="2">
    <citation type="submission" date="2022-10" db="EMBL/GenBank/DDBJ databases">
        <authorList>
            <consortium name="ENA_rothamsted_submissions"/>
            <consortium name="culmorum"/>
            <person name="King R."/>
        </authorList>
    </citation>
    <scope>NUCLEOTIDE SEQUENCE</scope>
</reference>
<keyword evidence="7 11" id="KW-0067">ATP-binding</keyword>
<organism evidence="14 15">
    <name type="scientific">Chironomus riparius</name>
    <dbReference type="NCBI Taxonomy" id="315576"/>
    <lineage>
        <taxon>Eukaryota</taxon>
        <taxon>Metazoa</taxon>
        <taxon>Ecdysozoa</taxon>
        <taxon>Arthropoda</taxon>
        <taxon>Hexapoda</taxon>
        <taxon>Insecta</taxon>
        <taxon>Pterygota</taxon>
        <taxon>Neoptera</taxon>
        <taxon>Endopterygota</taxon>
        <taxon>Diptera</taxon>
        <taxon>Nematocera</taxon>
        <taxon>Chironomoidea</taxon>
        <taxon>Chironomidae</taxon>
        <taxon>Chironominae</taxon>
        <taxon>Chironomus</taxon>
    </lineage>
</organism>
<dbReference type="GO" id="GO:0050321">
    <property type="term" value="F:tau-protein kinase activity"/>
    <property type="evidence" value="ECO:0007669"/>
    <property type="project" value="TreeGrafter"/>
</dbReference>
<keyword evidence="8" id="KW-0460">Magnesium</keyword>
<evidence type="ECO:0000256" key="10">
    <source>
        <dbReference type="ARBA" id="ARBA00022871"/>
    </source>
</evidence>
<protein>
    <recommendedName>
        <fullName evidence="13">Protein kinase domain-containing protein</fullName>
    </recommendedName>
</protein>
<keyword evidence="5 11" id="KW-0547">Nucleotide-binding</keyword>
<feature type="binding site" evidence="11">
    <location>
        <position position="45"/>
    </location>
    <ligand>
        <name>ATP</name>
        <dbReference type="ChEBI" id="CHEBI:30616"/>
    </ligand>
</feature>
<dbReference type="GO" id="GO:0005737">
    <property type="term" value="C:cytoplasm"/>
    <property type="evidence" value="ECO:0007669"/>
    <property type="project" value="TreeGrafter"/>
</dbReference>
<evidence type="ECO:0000313" key="14">
    <source>
        <dbReference type="EMBL" id="CAG9798046.1"/>
    </source>
</evidence>
<keyword evidence="12" id="KW-0418">Kinase</keyword>
<evidence type="ECO:0000256" key="9">
    <source>
        <dbReference type="ARBA" id="ARBA00022843"/>
    </source>
</evidence>
<evidence type="ECO:0000313" key="15">
    <source>
        <dbReference type="Proteomes" id="UP001153620"/>
    </source>
</evidence>
<dbReference type="GO" id="GO:0030154">
    <property type="term" value="P:cell differentiation"/>
    <property type="evidence" value="ECO:0007669"/>
    <property type="project" value="UniProtKB-KW"/>
</dbReference>
<dbReference type="InterPro" id="IPR011009">
    <property type="entry name" value="Kinase-like_dom_sf"/>
</dbReference>
<dbReference type="SMART" id="SM00220">
    <property type="entry name" value="S_TKc"/>
    <property type="match status" value="1"/>
</dbReference>
<dbReference type="InterPro" id="IPR008271">
    <property type="entry name" value="Ser/Thr_kinase_AS"/>
</dbReference>
<dbReference type="FunFam" id="1.10.510.10:FF:000571">
    <property type="entry name" value="Maternal embryonic leucine zipper kinase"/>
    <property type="match status" value="1"/>
</dbReference>
<accession>A0A9N9WJR0</accession>
<proteinExistence type="inferred from homology"/>
<evidence type="ECO:0000256" key="1">
    <source>
        <dbReference type="ARBA" id="ARBA00001946"/>
    </source>
</evidence>
<evidence type="ECO:0000256" key="11">
    <source>
        <dbReference type="PROSITE-ProRule" id="PRU10141"/>
    </source>
</evidence>
<feature type="domain" description="Protein kinase" evidence="13">
    <location>
        <begin position="12"/>
        <end position="283"/>
    </location>
</feature>
<dbReference type="GO" id="GO:0005524">
    <property type="term" value="F:ATP binding"/>
    <property type="evidence" value="ECO:0007669"/>
    <property type="project" value="UniProtKB-UniRule"/>
</dbReference>
<dbReference type="PROSITE" id="PS00108">
    <property type="entry name" value="PROTEIN_KINASE_ST"/>
    <property type="match status" value="1"/>
</dbReference>
<dbReference type="PIRSF" id="PIRSF000654">
    <property type="entry name" value="Integrin-linked_kinase"/>
    <property type="match status" value="1"/>
</dbReference>
<dbReference type="GO" id="GO:0035556">
    <property type="term" value="P:intracellular signal transduction"/>
    <property type="evidence" value="ECO:0007669"/>
    <property type="project" value="TreeGrafter"/>
</dbReference>
<dbReference type="GO" id="GO:0000226">
    <property type="term" value="P:microtubule cytoskeleton organization"/>
    <property type="evidence" value="ECO:0007669"/>
    <property type="project" value="TreeGrafter"/>
</dbReference>
<dbReference type="InterPro" id="IPR000719">
    <property type="entry name" value="Prot_kinase_dom"/>
</dbReference>
<evidence type="ECO:0000259" key="13">
    <source>
        <dbReference type="PROSITE" id="PS50011"/>
    </source>
</evidence>
<dbReference type="SUPFAM" id="SSF56112">
    <property type="entry name" value="Protein kinase-like (PK-like)"/>
    <property type="match status" value="1"/>
</dbReference>
<keyword evidence="12" id="KW-0723">Serine/threonine-protein kinase</keyword>
<dbReference type="OrthoDB" id="541276at2759"/>
<comment type="cofactor">
    <cofactor evidence="1">
        <name>Mg(2+)</name>
        <dbReference type="ChEBI" id="CHEBI:18420"/>
    </cofactor>
</comment>
<gene>
    <name evidence="14" type="ORF">CHIRRI_LOCUS1031</name>
</gene>
<dbReference type="Pfam" id="PF00069">
    <property type="entry name" value="Pkinase"/>
    <property type="match status" value="1"/>
</dbReference>
<keyword evidence="4" id="KW-0479">Metal-binding</keyword>
<dbReference type="Proteomes" id="UP001153620">
    <property type="component" value="Chromosome 1"/>
</dbReference>
<dbReference type="PANTHER" id="PTHR24346:SF102">
    <property type="entry name" value="TESTIS-SPECIFIC SERINE_THREONINE-PROTEIN KINASE 1"/>
    <property type="match status" value="1"/>
</dbReference>
<evidence type="ECO:0000256" key="3">
    <source>
        <dbReference type="ARBA" id="ARBA00022553"/>
    </source>
</evidence>
<evidence type="ECO:0000256" key="8">
    <source>
        <dbReference type="ARBA" id="ARBA00022842"/>
    </source>
</evidence>
<keyword evidence="3" id="KW-0597">Phosphoprotein</keyword>
<dbReference type="PROSITE" id="PS50011">
    <property type="entry name" value="PROTEIN_KINASE_DOM"/>
    <property type="match status" value="1"/>
</dbReference>
<reference evidence="14" key="1">
    <citation type="submission" date="2022-01" db="EMBL/GenBank/DDBJ databases">
        <authorList>
            <person name="King R."/>
        </authorList>
    </citation>
    <scope>NUCLEOTIDE SEQUENCE</scope>
</reference>
<dbReference type="AlphaFoldDB" id="A0A9N9WJR0"/>
<dbReference type="InterPro" id="IPR017441">
    <property type="entry name" value="Protein_kinase_ATP_BS"/>
</dbReference>
<evidence type="ECO:0000256" key="6">
    <source>
        <dbReference type="ARBA" id="ARBA00022782"/>
    </source>
</evidence>
<comment type="similarity">
    <text evidence="12">Belongs to the protein kinase superfamily.</text>
</comment>
<evidence type="ECO:0000256" key="7">
    <source>
        <dbReference type="ARBA" id="ARBA00022840"/>
    </source>
</evidence>
<keyword evidence="15" id="KW-1185">Reference proteome</keyword>
<dbReference type="PROSITE" id="PS00107">
    <property type="entry name" value="PROTEIN_KINASE_ATP"/>
    <property type="match status" value="1"/>
</dbReference>
<name>A0A9N9WJR0_9DIPT</name>
<evidence type="ECO:0000256" key="4">
    <source>
        <dbReference type="ARBA" id="ARBA00022723"/>
    </source>
</evidence>
<dbReference type="GO" id="GO:0000287">
    <property type="term" value="F:magnesium ion binding"/>
    <property type="evidence" value="ECO:0007669"/>
    <property type="project" value="UniProtKB-ARBA"/>
</dbReference>
<evidence type="ECO:0000256" key="12">
    <source>
        <dbReference type="RuleBase" id="RU000304"/>
    </source>
</evidence>
<evidence type="ECO:0000256" key="5">
    <source>
        <dbReference type="ARBA" id="ARBA00022741"/>
    </source>
</evidence>
<keyword evidence="12" id="KW-0808">Transferase</keyword>
<sequence length="293" mass="33520">MEDIRNINDLGYTFGKLIGKGCYGKVYRVKYTEQITGKTVDLACKHIIRSQCPTNFLTKFLPRELDILKKVSHPNIIKIHSMFQSNSSIFIFMRHAEHGDLLDYIKRNGVVSESVGNLWFYQLANAINYLHSMNIAHRDLKCENILISCNMNLKLADFGFARYTLSVEDFFSSKTEFKLLSETYCGSAAYAPPEVVSGTPYDIMKVDVWSLGIILSIILNGRMPFDDSNISKLIKDQKQRAYTTNSEVMKKLSNDCKFVVHMCLEPNPALRLSSSELLKTPWLLYQVERQGNK</sequence>
<keyword evidence="2" id="KW-0217">Developmental protein</keyword>
<dbReference type="Gene3D" id="1.10.510.10">
    <property type="entry name" value="Transferase(Phosphotransferase) domain 1"/>
    <property type="match status" value="1"/>
</dbReference>
<dbReference type="GO" id="GO:0007283">
    <property type="term" value="P:spermatogenesis"/>
    <property type="evidence" value="ECO:0007669"/>
    <property type="project" value="UniProtKB-KW"/>
</dbReference>
<evidence type="ECO:0000256" key="2">
    <source>
        <dbReference type="ARBA" id="ARBA00022473"/>
    </source>
</evidence>
<dbReference type="EMBL" id="OU895877">
    <property type="protein sequence ID" value="CAG9798046.1"/>
    <property type="molecule type" value="Genomic_DNA"/>
</dbReference>
<keyword evidence="10" id="KW-0744">Spermatogenesis</keyword>
<dbReference type="PANTHER" id="PTHR24346">
    <property type="entry name" value="MAP/MICROTUBULE AFFINITY-REGULATING KINASE"/>
    <property type="match status" value="1"/>
</dbReference>
<keyword evidence="9" id="KW-0832">Ubl conjugation</keyword>
<keyword evidence="6" id="KW-0221">Differentiation</keyword>